<dbReference type="Pfam" id="PF13499">
    <property type="entry name" value="EF-hand_7"/>
    <property type="match status" value="1"/>
</dbReference>
<feature type="domain" description="EF-hand" evidence="2">
    <location>
        <begin position="19"/>
        <end position="54"/>
    </location>
</feature>
<protein>
    <recommendedName>
        <fullName evidence="2">EF-hand domain-containing protein</fullName>
    </recommendedName>
</protein>
<dbReference type="SUPFAM" id="SSF47473">
    <property type="entry name" value="EF-hand"/>
    <property type="match status" value="1"/>
</dbReference>
<reference evidence="3" key="1">
    <citation type="submission" date="2023-05" db="EMBL/GenBank/DDBJ databases">
        <title>Nepenthes gracilis genome sequencing.</title>
        <authorList>
            <person name="Fukushima K."/>
        </authorList>
    </citation>
    <scope>NUCLEOTIDE SEQUENCE</scope>
    <source>
        <strain evidence="3">SING2019-196</strain>
    </source>
</reference>
<evidence type="ECO:0000256" key="1">
    <source>
        <dbReference type="ARBA" id="ARBA00022837"/>
    </source>
</evidence>
<name>A0AAD3P4G7_NEPGR</name>
<dbReference type="SMART" id="SM00054">
    <property type="entry name" value="EFh"/>
    <property type="match status" value="2"/>
</dbReference>
<feature type="domain" description="EF-hand" evidence="2">
    <location>
        <begin position="72"/>
        <end position="99"/>
    </location>
</feature>
<gene>
    <name evidence="3" type="ORF">Nepgr_001463</name>
</gene>
<dbReference type="PANTHER" id="PTHR34574">
    <property type="entry name" value="CALCIUM-BINDING EF-HAND FAMILY PROTEIN-RELATED"/>
    <property type="match status" value="1"/>
</dbReference>
<evidence type="ECO:0000313" key="3">
    <source>
        <dbReference type="EMBL" id="GMG99623.1"/>
    </source>
</evidence>
<dbReference type="CDD" id="cd00051">
    <property type="entry name" value="EFh"/>
    <property type="match status" value="1"/>
</dbReference>
<organism evidence="3 4">
    <name type="scientific">Nepenthes gracilis</name>
    <name type="common">Slender pitcher plant</name>
    <dbReference type="NCBI Taxonomy" id="150966"/>
    <lineage>
        <taxon>Eukaryota</taxon>
        <taxon>Viridiplantae</taxon>
        <taxon>Streptophyta</taxon>
        <taxon>Embryophyta</taxon>
        <taxon>Tracheophyta</taxon>
        <taxon>Spermatophyta</taxon>
        <taxon>Magnoliopsida</taxon>
        <taxon>eudicotyledons</taxon>
        <taxon>Gunneridae</taxon>
        <taxon>Pentapetalae</taxon>
        <taxon>Caryophyllales</taxon>
        <taxon>Nepenthaceae</taxon>
        <taxon>Nepenthes</taxon>
    </lineage>
</organism>
<comment type="caution">
    <text evidence="3">The sequence shown here is derived from an EMBL/GenBank/DDBJ whole genome shotgun (WGS) entry which is preliminary data.</text>
</comment>
<proteinExistence type="predicted"/>
<evidence type="ECO:0000313" key="4">
    <source>
        <dbReference type="Proteomes" id="UP001279734"/>
    </source>
</evidence>
<evidence type="ECO:0000259" key="2">
    <source>
        <dbReference type="PROSITE" id="PS50222"/>
    </source>
</evidence>
<dbReference type="AlphaFoldDB" id="A0AAD3P4G7"/>
<dbReference type="Gene3D" id="1.10.238.10">
    <property type="entry name" value="EF-hand"/>
    <property type="match status" value="1"/>
</dbReference>
<dbReference type="InterPro" id="IPR018247">
    <property type="entry name" value="EF_Hand_1_Ca_BS"/>
</dbReference>
<accession>A0AAD3P4G7</accession>
<dbReference type="PROSITE" id="PS00018">
    <property type="entry name" value="EF_HAND_1"/>
    <property type="match status" value="2"/>
</dbReference>
<dbReference type="InterPro" id="IPR011992">
    <property type="entry name" value="EF-hand-dom_pair"/>
</dbReference>
<dbReference type="GO" id="GO:0005509">
    <property type="term" value="F:calcium ion binding"/>
    <property type="evidence" value="ECO:0007669"/>
    <property type="project" value="InterPro"/>
</dbReference>
<sequence>MMVIIDGPMISRFIENSESFNNCADDRFRMLDADCDGVISRSDLQRRFDWLLALDYEPQAEEPENGGLNDMIFDKFDADRSNTIDRKEFRSMMTEMMLAIARGIGNTPVNVVVEGDSLLLRVYEHELARIDIVGQRSNDNGNVKPKKKKTKKIFGICACSGIYFAESN</sequence>
<dbReference type="PANTHER" id="PTHR34574:SF12">
    <property type="entry name" value="CALCIUM-BINDING EF HAND FAMILY PROTEIN"/>
    <property type="match status" value="1"/>
</dbReference>
<keyword evidence="4" id="KW-1185">Reference proteome</keyword>
<keyword evidence="1" id="KW-0106">Calcium</keyword>
<dbReference type="InterPro" id="IPR002048">
    <property type="entry name" value="EF_hand_dom"/>
</dbReference>
<dbReference type="Proteomes" id="UP001279734">
    <property type="component" value="Unassembled WGS sequence"/>
</dbReference>
<dbReference type="PROSITE" id="PS50222">
    <property type="entry name" value="EF_HAND_2"/>
    <property type="match status" value="2"/>
</dbReference>
<dbReference type="EMBL" id="BSYO01000001">
    <property type="protein sequence ID" value="GMG99623.1"/>
    <property type="molecule type" value="Genomic_DNA"/>
</dbReference>